<organism evidence="6">
    <name type="scientific">Ignisphaera aggregans</name>
    <dbReference type="NCBI Taxonomy" id="334771"/>
    <lineage>
        <taxon>Archaea</taxon>
        <taxon>Thermoproteota</taxon>
        <taxon>Thermoprotei</taxon>
        <taxon>Desulfurococcales</taxon>
        <taxon>Desulfurococcaceae</taxon>
        <taxon>Ignisphaera</taxon>
    </lineage>
</organism>
<dbReference type="Gene3D" id="3.30.420.40">
    <property type="match status" value="2"/>
</dbReference>
<dbReference type="InterPro" id="IPR018485">
    <property type="entry name" value="FGGY_C"/>
</dbReference>
<evidence type="ECO:0000313" key="6">
    <source>
        <dbReference type="EMBL" id="HHP81095.1"/>
    </source>
</evidence>
<dbReference type="PIRSF" id="PIRSF000538">
    <property type="entry name" value="GlpK"/>
    <property type="match status" value="1"/>
</dbReference>
<dbReference type="Pfam" id="PF02782">
    <property type="entry name" value="FGGY_C"/>
    <property type="match status" value="1"/>
</dbReference>
<dbReference type="CDD" id="cd07805">
    <property type="entry name" value="ASKHA_NBD_FGGY_CvXK-like"/>
    <property type="match status" value="1"/>
</dbReference>
<name>A0A7C5TGB3_9CREN</name>
<reference evidence="6" key="1">
    <citation type="journal article" date="2020" name="mSystems">
        <title>Genome- and Community-Level Interaction Insights into Carbon Utilization and Element Cycling Functions of Hydrothermarchaeota in Hydrothermal Sediment.</title>
        <authorList>
            <person name="Zhou Z."/>
            <person name="Liu Y."/>
            <person name="Xu W."/>
            <person name="Pan J."/>
            <person name="Luo Z.H."/>
            <person name="Li M."/>
        </authorList>
    </citation>
    <scope>NUCLEOTIDE SEQUENCE [LARGE SCALE GENOMIC DNA]</scope>
    <source>
        <strain evidence="6">SpSt-1121</strain>
    </source>
</reference>
<dbReference type="GO" id="GO:0005975">
    <property type="term" value="P:carbohydrate metabolic process"/>
    <property type="evidence" value="ECO:0007669"/>
    <property type="project" value="InterPro"/>
</dbReference>
<dbReference type="AlphaFoldDB" id="A0A7C5TGB3"/>
<comment type="caution">
    <text evidence="6">The sequence shown here is derived from an EMBL/GenBank/DDBJ whole genome shotgun (WGS) entry which is preliminary data.</text>
</comment>
<evidence type="ECO:0000259" key="4">
    <source>
        <dbReference type="Pfam" id="PF00370"/>
    </source>
</evidence>
<dbReference type="InterPro" id="IPR018483">
    <property type="entry name" value="Carb_kinase_FGGY_CS"/>
</dbReference>
<dbReference type="InterPro" id="IPR000577">
    <property type="entry name" value="Carb_kinase_FGGY"/>
</dbReference>
<keyword evidence="2 3" id="KW-0418">Kinase</keyword>
<dbReference type="PROSITE" id="PS00445">
    <property type="entry name" value="FGGY_KINASES_2"/>
    <property type="match status" value="1"/>
</dbReference>
<dbReference type="Pfam" id="PF00370">
    <property type="entry name" value="FGGY_N"/>
    <property type="match status" value="1"/>
</dbReference>
<keyword evidence="1 3" id="KW-0808">Transferase</keyword>
<dbReference type="EMBL" id="DRZI01000014">
    <property type="protein sequence ID" value="HHP81095.1"/>
    <property type="molecule type" value="Genomic_DNA"/>
</dbReference>
<dbReference type="InterPro" id="IPR043129">
    <property type="entry name" value="ATPase_NBD"/>
</dbReference>
<evidence type="ECO:0000259" key="5">
    <source>
        <dbReference type="Pfam" id="PF02782"/>
    </source>
</evidence>
<evidence type="ECO:0000256" key="2">
    <source>
        <dbReference type="ARBA" id="ARBA00022777"/>
    </source>
</evidence>
<dbReference type="InterPro" id="IPR050406">
    <property type="entry name" value="FGGY_Carb_Kinase"/>
</dbReference>
<sequence length="516" mass="57898">MGRYILVHDIGTTGDKAVVFDVDRYDIVASTVVEYPTYYPYPLWAEQKPDDWWSAFVESTKRLLKIVDPRDVEAISFSGQMMACLPVDRKGNALRNAIIWMDQRSVNEVEFIRTIFTDYEFYNATGNRLSPTYPIAKILWLKRNEPNIYNTTYLFLQPKDYIIAKLTETFQTDFSDASLTAMLNISKRTWALDILSEVGIDTDKLPVIKPSTTVVGEMNSDIAHSLGFPHRPSIVIGCGDGVCTAVGAAATDVYDSYIYLGASAWLSIISNNPLLDKSMRLFNMVYIDPALYTPVGTMQTAGMALRWFRDNVFLLEKSISNILDISPYELIDREAEKSSAGANGLIFLPYLMGERAPWWSSYARGVLLGLTLSHSRSDIARAVLEGIALNLGLIMMGFLENDIDVKEPVALVGGGAKSRLWPRIFSGVYNKKIAVLRYREEVAALGAGITAAYAVKIYGSLREAKNVNKPLQIYSPIANEVAIYRRLLDIFKRSYLALDEVFKEIDSLYRSKSSQI</sequence>
<dbReference type="GO" id="GO:0016773">
    <property type="term" value="F:phosphotransferase activity, alcohol group as acceptor"/>
    <property type="evidence" value="ECO:0007669"/>
    <property type="project" value="InterPro"/>
</dbReference>
<feature type="domain" description="Carbohydrate kinase FGGY C-terminal" evidence="5">
    <location>
        <begin position="257"/>
        <end position="454"/>
    </location>
</feature>
<dbReference type="PANTHER" id="PTHR43095">
    <property type="entry name" value="SUGAR KINASE"/>
    <property type="match status" value="1"/>
</dbReference>
<comment type="similarity">
    <text evidence="3">Belongs to the FGGY kinase family.</text>
</comment>
<dbReference type="SUPFAM" id="SSF53067">
    <property type="entry name" value="Actin-like ATPase domain"/>
    <property type="match status" value="2"/>
</dbReference>
<accession>A0A7C5TGB3</accession>
<dbReference type="GO" id="GO:0016301">
    <property type="term" value="F:kinase activity"/>
    <property type="evidence" value="ECO:0007669"/>
    <property type="project" value="UniProtKB-KW"/>
</dbReference>
<dbReference type="InterPro" id="IPR018484">
    <property type="entry name" value="FGGY_N"/>
</dbReference>
<dbReference type="PANTHER" id="PTHR43095:SF5">
    <property type="entry name" value="XYLULOSE KINASE"/>
    <property type="match status" value="1"/>
</dbReference>
<evidence type="ECO:0000256" key="3">
    <source>
        <dbReference type="RuleBase" id="RU003733"/>
    </source>
</evidence>
<evidence type="ECO:0000256" key="1">
    <source>
        <dbReference type="ARBA" id="ARBA00022679"/>
    </source>
</evidence>
<protein>
    <submittedName>
        <fullName evidence="6">Xylulokinase</fullName>
    </submittedName>
</protein>
<proteinExistence type="inferred from homology"/>
<feature type="domain" description="Carbohydrate kinase FGGY N-terminal" evidence="4">
    <location>
        <begin position="4"/>
        <end position="247"/>
    </location>
</feature>
<gene>
    <name evidence="6" type="ORF">ENM84_00365</name>
</gene>